<dbReference type="GO" id="GO:0005615">
    <property type="term" value="C:extracellular space"/>
    <property type="evidence" value="ECO:0007669"/>
    <property type="project" value="UniProtKB-KW"/>
</dbReference>
<keyword evidence="6" id="KW-1185">Reference proteome</keyword>
<keyword evidence="1" id="KW-0202">Cytokine</keyword>
<dbReference type="GO" id="GO:0008009">
    <property type="term" value="F:chemokine activity"/>
    <property type="evidence" value="ECO:0007669"/>
    <property type="project" value="InterPro"/>
</dbReference>
<dbReference type="GeneTree" id="ENSGT00600000085077"/>
<feature type="signal peptide" evidence="3">
    <location>
        <begin position="1"/>
        <end position="42"/>
    </location>
</feature>
<reference evidence="5" key="2">
    <citation type="submission" date="2025-09" db="UniProtKB">
        <authorList>
            <consortium name="Ensembl"/>
        </authorList>
    </citation>
    <scope>IDENTIFICATION</scope>
</reference>
<proteinExistence type="predicted"/>
<evidence type="ECO:0000256" key="3">
    <source>
        <dbReference type="SAM" id="SignalP"/>
    </source>
</evidence>
<dbReference type="PRINTS" id="PR00436">
    <property type="entry name" value="INTERLEUKIN8"/>
</dbReference>
<dbReference type="InterPro" id="IPR001811">
    <property type="entry name" value="Chemokine_IL8-like_dom"/>
</dbReference>
<organism evidence="5 6">
    <name type="scientific">Oryzias melastigma</name>
    <name type="common">Marine medaka</name>
    <dbReference type="NCBI Taxonomy" id="30732"/>
    <lineage>
        <taxon>Eukaryota</taxon>
        <taxon>Metazoa</taxon>
        <taxon>Chordata</taxon>
        <taxon>Craniata</taxon>
        <taxon>Vertebrata</taxon>
        <taxon>Euteleostomi</taxon>
        <taxon>Actinopterygii</taxon>
        <taxon>Neopterygii</taxon>
        <taxon>Teleostei</taxon>
        <taxon>Neoteleostei</taxon>
        <taxon>Acanthomorphata</taxon>
        <taxon>Ovalentaria</taxon>
        <taxon>Atherinomorphae</taxon>
        <taxon>Beloniformes</taxon>
        <taxon>Adrianichthyidae</taxon>
        <taxon>Oryziinae</taxon>
        <taxon>Oryzias</taxon>
    </lineage>
</organism>
<dbReference type="PaxDb" id="30732-ENSOMEP00000022667"/>
<dbReference type="AlphaFoldDB" id="A0A3B3CXU5"/>
<dbReference type="Gene3D" id="2.40.50.40">
    <property type="match status" value="1"/>
</dbReference>
<evidence type="ECO:0000256" key="1">
    <source>
        <dbReference type="ARBA" id="ARBA00022514"/>
    </source>
</evidence>
<accession>A0A3B3CXU5</accession>
<evidence type="ECO:0000313" key="5">
    <source>
        <dbReference type="Ensembl" id="ENSOMEP00000022667.1"/>
    </source>
</evidence>
<reference evidence="5" key="1">
    <citation type="submission" date="2025-08" db="UniProtKB">
        <authorList>
            <consortium name="Ensembl"/>
        </authorList>
    </citation>
    <scope>IDENTIFICATION</scope>
</reference>
<dbReference type="RefSeq" id="XP_024153433.1">
    <property type="nucleotide sequence ID" value="XM_024297665.2"/>
</dbReference>
<dbReference type="SUPFAM" id="SSF54117">
    <property type="entry name" value="Interleukin 8-like chemokines"/>
    <property type="match status" value="1"/>
</dbReference>
<feature type="chain" id="PRO_5017481730" evidence="3">
    <location>
        <begin position="43"/>
        <end position="152"/>
    </location>
</feature>
<name>A0A3B3CXU5_ORYME</name>
<dbReference type="GeneID" id="112162035"/>
<evidence type="ECO:0000259" key="4">
    <source>
        <dbReference type="Pfam" id="PF00048"/>
    </source>
</evidence>
<dbReference type="GO" id="GO:0006955">
    <property type="term" value="P:immune response"/>
    <property type="evidence" value="ECO:0007669"/>
    <property type="project" value="InterPro"/>
</dbReference>
<feature type="domain" description="Chemokine interleukin-8-like" evidence="4">
    <location>
        <begin position="48"/>
        <end position="105"/>
    </location>
</feature>
<feature type="compositionally biased region" description="Basic residues" evidence="2">
    <location>
        <begin position="123"/>
        <end position="139"/>
    </location>
</feature>
<protein>
    <submittedName>
        <fullName evidence="5">C-X-C motif chemokine 2-like</fullName>
    </submittedName>
</protein>
<evidence type="ECO:0000256" key="2">
    <source>
        <dbReference type="SAM" id="MobiDB-lite"/>
    </source>
</evidence>
<dbReference type="Pfam" id="PF00048">
    <property type="entry name" value="IL8"/>
    <property type="match status" value="1"/>
</dbReference>
<dbReference type="KEGG" id="oml:112162035"/>
<dbReference type="OMA" id="YVPGRCL"/>
<sequence length="152" mass="17141">MQLTAQCLACLQFSMKLNPQLICQLALLSLLCLLKAVRETDGVYVPGRCLCPERINGIRGQLKDLTILPKSASCNTITVIVTLMNDNRVCLNPEAPLGKQLIRCWNRAQNLGRDVKPCLKRRRRVRKGGRRQQRRRQRRQGLGTKTSSSGSQ</sequence>
<dbReference type="InterPro" id="IPR036048">
    <property type="entry name" value="Interleukin_8-like_sf"/>
</dbReference>
<keyword evidence="3" id="KW-0732">Signal</keyword>
<evidence type="ECO:0000313" key="6">
    <source>
        <dbReference type="Proteomes" id="UP000261560"/>
    </source>
</evidence>
<dbReference type="Proteomes" id="UP000261560">
    <property type="component" value="Unplaced"/>
</dbReference>
<dbReference type="Ensembl" id="ENSOMET00000014180.1">
    <property type="protein sequence ID" value="ENSOMEP00000022667.1"/>
    <property type="gene ID" value="ENSOMEG00000002327.1"/>
</dbReference>
<feature type="region of interest" description="Disordered" evidence="2">
    <location>
        <begin position="123"/>
        <end position="152"/>
    </location>
</feature>